<dbReference type="GO" id="GO:0030246">
    <property type="term" value="F:carbohydrate binding"/>
    <property type="evidence" value="ECO:0007669"/>
    <property type="project" value="InterPro"/>
</dbReference>
<dbReference type="Pfam" id="PF18962">
    <property type="entry name" value="Por_Secre_tail"/>
    <property type="match status" value="1"/>
</dbReference>
<name>A0A173MGL6_9BACT</name>
<feature type="domain" description="CBM6" evidence="2">
    <location>
        <begin position="754"/>
        <end position="878"/>
    </location>
</feature>
<dbReference type="InterPro" id="IPR006584">
    <property type="entry name" value="Cellulose-bd_IV"/>
</dbReference>
<evidence type="ECO:0000313" key="3">
    <source>
        <dbReference type="EMBL" id="SIT34443.1"/>
    </source>
</evidence>
<dbReference type="GO" id="GO:0005975">
    <property type="term" value="P:carbohydrate metabolic process"/>
    <property type="evidence" value="ECO:0007669"/>
    <property type="project" value="InterPro"/>
</dbReference>
<proteinExistence type="predicted"/>
<dbReference type="Pfam" id="PF08306">
    <property type="entry name" value="Glyco_hydro_98M"/>
    <property type="match status" value="1"/>
</dbReference>
<dbReference type="InterPro" id="IPR013190">
    <property type="entry name" value="GH98_C"/>
</dbReference>
<dbReference type="RefSeq" id="WP_076382726.1">
    <property type="nucleotide sequence ID" value="NZ_AP017422.1"/>
</dbReference>
<dbReference type="EMBL" id="FTOR01000016">
    <property type="protein sequence ID" value="SIT34443.1"/>
    <property type="molecule type" value="Genomic_DNA"/>
</dbReference>
<accession>A0A173MGL6</accession>
<dbReference type="STRING" id="477680.SAMN05421788_11660"/>
<dbReference type="Gene3D" id="2.60.220.10">
    <property type="entry name" value="Polysaccharide lyase family 8-like, C-terminal"/>
    <property type="match status" value="1"/>
</dbReference>
<dbReference type="SMART" id="SM00606">
    <property type="entry name" value="CBD_IV"/>
    <property type="match status" value="1"/>
</dbReference>
<evidence type="ECO:0000313" key="4">
    <source>
        <dbReference type="Proteomes" id="UP000186917"/>
    </source>
</evidence>
<dbReference type="Gene3D" id="2.60.120.260">
    <property type="entry name" value="Galactose-binding domain-like"/>
    <property type="match status" value="2"/>
</dbReference>
<protein>
    <submittedName>
        <fullName evidence="3">Por secretion system C-terminal sorting domain-containing protein</fullName>
    </submittedName>
</protein>
<dbReference type="InterPro" id="IPR013191">
    <property type="entry name" value="GH98_central"/>
</dbReference>
<dbReference type="InterPro" id="IPR011071">
    <property type="entry name" value="Lyase_8-like_C"/>
</dbReference>
<dbReference type="InterPro" id="IPR026444">
    <property type="entry name" value="Secre_tail"/>
</dbReference>
<evidence type="ECO:0000259" key="2">
    <source>
        <dbReference type="PROSITE" id="PS51175"/>
    </source>
</evidence>
<dbReference type="Gene3D" id="3.20.20.80">
    <property type="entry name" value="Glycosidases"/>
    <property type="match status" value="1"/>
</dbReference>
<dbReference type="SUPFAM" id="SSF49785">
    <property type="entry name" value="Galactose-binding domain-like"/>
    <property type="match status" value="2"/>
</dbReference>
<dbReference type="PROSITE" id="PS51175">
    <property type="entry name" value="CBM6"/>
    <property type="match status" value="2"/>
</dbReference>
<dbReference type="NCBIfam" id="TIGR04183">
    <property type="entry name" value="Por_Secre_tail"/>
    <property type="match status" value="1"/>
</dbReference>
<evidence type="ECO:0000256" key="1">
    <source>
        <dbReference type="ARBA" id="ARBA00022729"/>
    </source>
</evidence>
<dbReference type="Pfam" id="PF08307">
    <property type="entry name" value="Glyco_hydro_98C"/>
    <property type="match status" value="1"/>
</dbReference>
<dbReference type="GO" id="GO:0003824">
    <property type="term" value="F:catalytic activity"/>
    <property type="evidence" value="ECO:0007669"/>
    <property type="project" value="UniProtKB-ARBA"/>
</dbReference>
<feature type="domain" description="CBM6" evidence="2">
    <location>
        <begin position="617"/>
        <end position="747"/>
    </location>
</feature>
<dbReference type="CDD" id="cd04083">
    <property type="entry name" value="CBM35_Lmo2446-like"/>
    <property type="match status" value="1"/>
</dbReference>
<dbReference type="Pfam" id="PF03422">
    <property type="entry name" value="CBM_6"/>
    <property type="match status" value="1"/>
</dbReference>
<keyword evidence="4" id="KW-1185">Reference proteome</keyword>
<dbReference type="CDD" id="cd04082">
    <property type="entry name" value="CBM35_pectate_lyase-like"/>
    <property type="match status" value="1"/>
</dbReference>
<sequence length="983" mass="107871">MKSPLSRGRQSIAWLATLLLIMMQYKANGQAATLRRPISPQQPAWFIHIDSWNQADPQKIINMVPADIRPYVVFNISISINHDRLSSKWLQAEYGYEIAKSWLRVCAENRVWAMIQQSSGGFQHFSQSDLAVYEEFYRDYPNFIGFNYAEQFWGFDGSTLPTSSSSYDPLSPPWADRINLFANLLQLSNRYGGYLTVSWCPNQWDANINPIAMLKRNAAFAAACRNYTENYILCEKYTQQTYQHDMESTCLGAYVSGYTGQYGIRYDETGWTDSTGTHANFTPATGIAPHLEHVMLTGETVIDGPELIMTQSSREINTTNTPDGFTTRRWEFYPQFYNVNVDLFRKILDGNVRIPTRREVIDRTKVVIINNVSSGSNQDQYSTPQTLFEGLYRMDSDGNYEFNKSFFKKTGRYPAIPIVYQLDDTDANSFSVKVNKSDYATRWPDITSKVTELNTLFPSEYTGTLYAGRHENGWVTYNPYKTNQMATANIPFKYNTCSSIDLSYSQYSAGVIKEYSNRLNIYLNNYDNVLNTGLKTDIIRINGASTQPTWSYTDRGSHTASNVTAAWSGGVFTLTVQHNGALDITVNCAGTATGRLTAYTPSVVSAPVAPAVYAGPLQHEAELFDYKSISGNTANGVSGTVRNYTGQGYLRFGTNASASIRDTINLPYAGTYQLRTRYSLTGGNVNTIGIYVNGSLVATPVFTTTDSLGAWAIQTQTITLNAGNNVIEYKASATAANGMYFDNIVVVPAGSGGNIIQENTTGFCSVDGTVDTDNGGYTGAGFANTNNAMGNGISWKVNFAAAGTKSFTFRYASIDTRAANLLINGTVVAANVSFPATGSWTTWNTVTVYTSAGTGSSDIRLAATGASGLPNVDYIEVVGGTAANCTTGLTTVMQTPDLLNCKEEAGMAIYPNPAQHLVTVRLGNRWKAGDQLMLCDATGRAVETRLIKGSTEQLNVAPLPAGLYYINISNNSGVHASLPLVKQ</sequence>
<dbReference type="Proteomes" id="UP000186917">
    <property type="component" value="Unassembled WGS sequence"/>
</dbReference>
<organism evidence="3 4">
    <name type="scientific">Filimonas lacunae</name>
    <dbReference type="NCBI Taxonomy" id="477680"/>
    <lineage>
        <taxon>Bacteria</taxon>
        <taxon>Pseudomonadati</taxon>
        <taxon>Bacteroidota</taxon>
        <taxon>Chitinophagia</taxon>
        <taxon>Chitinophagales</taxon>
        <taxon>Chitinophagaceae</taxon>
        <taxon>Filimonas</taxon>
    </lineage>
</organism>
<reference evidence="4" key="1">
    <citation type="submission" date="2017-01" db="EMBL/GenBank/DDBJ databases">
        <authorList>
            <person name="Varghese N."/>
            <person name="Submissions S."/>
        </authorList>
    </citation>
    <scope>NUCLEOTIDE SEQUENCE [LARGE SCALE GENOMIC DNA]</scope>
    <source>
        <strain evidence="4">DSM 21054</strain>
    </source>
</reference>
<keyword evidence="1" id="KW-0732">Signal</keyword>
<gene>
    <name evidence="3" type="ORF">SAMN05421788_11660</name>
</gene>
<dbReference type="AlphaFoldDB" id="A0A173MGL6"/>
<dbReference type="InterPro" id="IPR005084">
    <property type="entry name" value="CBM6"/>
</dbReference>
<dbReference type="OrthoDB" id="6056921at2"/>
<dbReference type="KEGG" id="fln:FLA_2755"/>
<dbReference type="InterPro" id="IPR008979">
    <property type="entry name" value="Galactose-bd-like_sf"/>
</dbReference>